<protein>
    <submittedName>
        <fullName evidence="2">Uncharacterized protein</fullName>
    </submittedName>
</protein>
<dbReference type="EMBL" id="JAOL01000162">
    <property type="protein sequence ID" value="EUA87327.1"/>
    <property type="molecule type" value="Genomic_DNA"/>
</dbReference>
<evidence type="ECO:0000313" key="2">
    <source>
        <dbReference type="EMBL" id="EUA87327.1"/>
    </source>
</evidence>
<feature type="region of interest" description="Disordered" evidence="1">
    <location>
        <begin position="1"/>
        <end position="64"/>
    </location>
</feature>
<gene>
    <name evidence="2" type="ORF">I551_6081</name>
</gene>
<feature type="compositionally biased region" description="Low complexity" evidence="1">
    <location>
        <begin position="19"/>
        <end position="36"/>
    </location>
</feature>
<name>A0ABN0QRE9_MYCUL</name>
<comment type="caution">
    <text evidence="2">The sequence shown here is derived from an EMBL/GenBank/DDBJ whole genome shotgun (WGS) entry which is preliminary data.</text>
</comment>
<dbReference type="Proteomes" id="UP000020681">
    <property type="component" value="Unassembled WGS sequence"/>
</dbReference>
<reference evidence="2 3" key="1">
    <citation type="submission" date="2014-01" db="EMBL/GenBank/DDBJ databases">
        <authorList>
            <person name="Dobos K."/>
            <person name="Lenaerts A."/>
            <person name="Ordway D."/>
            <person name="DeGroote M.A."/>
            <person name="Parker T."/>
            <person name="Sizemore C."/>
            <person name="Tallon L.J."/>
            <person name="Sadzewicz L.K."/>
            <person name="Sengamalay N."/>
            <person name="Fraser C.M."/>
            <person name="Hine E."/>
            <person name="Shefchek K.A."/>
            <person name="Das S.P."/>
            <person name="Tettelin H."/>
        </authorList>
    </citation>
    <scope>NUCLEOTIDE SEQUENCE [LARGE SCALE GENOMIC DNA]</scope>
    <source>
        <strain evidence="2 3">Harvey</strain>
    </source>
</reference>
<evidence type="ECO:0000256" key="1">
    <source>
        <dbReference type="SAM" id="MobiDB-lite"/>
    </source>
</evidence>
<organism evidence="2 3">
    <name type="scientific">Mycobacterium ulcerans str. Harvey</name>
    <dbReference type="NCBI Taxonomy" id="1299332"/>
    <lineage>
        <taxon>Bacteria</taxon>
        <taxon>Bacillati</taxon>
        <taxon>Actinomycetota</taxon>
        <taxon>Actinomycetes</taxon>
        <taxon>Mycobacteriales</taxon>
        <taxon>Mycobacteriaceae</taxon>
        <taxon>Mycobacterium</taxon>
        <taxon>Mycobacterium ulcerans group</taxon>
    </lineage>
</organism>
<feature type="compositionally biased region" description="Polar residues" evidence="1">
    <location>
        <begin position="1"/>
        <end position="10"/>
    </location>
</feature>
<feature type="compositionally biased region" description="Polar residues" evidence="1">
    <location>
        <begin position="37"/>
        <end position="54"/>
    </location>
</feature>
<evidence type="ECO:0000313" key="3">
    <source>
        <dbReference type="Proteomes" id="UP000020681"/>
    </source>
</evidence>
<sequence length="64" mass="6564">MATGRSTPVSVPNRARNDSNSALTSSSVASIASTETDSPVRSGSAISGRTSTSAVKARSWPYSF</sequence>
<accession>A0ABN0QRE9</accession>
<proteinExistence type="predicted"/>
<keyword evidence="3" id="KW-1185">Reference proteome</keyword>